<gene>
    <name evidence="4" type="ORF">DAETH_48060</name>
</gene>
<evidence type="ECO:0000256" key="2">
    <source>
        <dbReference type="SAM" id="MobiDB-lite"/>
    </source>
</evidence>
<feature type="compositionally biased region" description="Low complexity" evidence="2">
    <location>
        <begin position="962"/>
        <end position="977"/>
    </location>
</feature>
<feature type="compositionally biased region" description="Basic and acidic residues" evidence="2">
    <location>
        <begin position="101"/>
        <end position="114"/>
    </location>
</feature>
<dbReference type="InterPro" id="IPR010090">
    <property type="entry name" value="Phage_tape_meas"/>
</dbReference>
<name>A0ABM8AM48_9DEIO</name>
<keyword evidence="5" id="KW-1185">Reference proteome</keyword>
<accession>A0ABM8AM48</accession>
<dbReference type="PANTHER" id="PTHR45615">
    <property type="entry name" value="MYOSIN HEAVY CHAIN, NON-MUSCLE"/>
    <property type="match status" value="1"/>
</dbReference>
<feature type="compositionally biased region" description="Basic and acidic residues" evidence="2">
    <location>
        <begin position="1118"/>
        <end position="1150"/>
    </location>
</feature>
<evidence type="ECO:0000313" key="4">
    <source>
        <dbReference type="EMBL" id="BDP44837.1"/>
    </source>
</evidence>
<feature type="compositionally biased region" description="Low complexity" evidence="2">
    <location>
        <begin position="86"/>
        <end position="100"/>
    </location>
</feature>
<dbReference type="EMBL" id="AP026564">
    <property type="protein sequence ID" value="BDP44837.1"/>
    <property type="molecule type" value="Genomic_DNA"/>
</dbReference>
<evidence type="ECO:0000313" key="5">
    <source>
        <dbReference type="Proteomes" id="UP001064971"/>
    </source>
</evidence>
<dbReference type="Pfam" id="PF10145">
    <property type="entry name" value="PhageMin_Tail"/>
    <property type="match status" value="1"/>
</dbReference>
<evidence type="ECO:0000256" key="1">
    <source>
        <dbReference type="SAM" id="Coils"/>
    </source>
</evidence>
<feature type="compositionally biased region" description="Basic and acidic residues" evidence="2">
    <location>
        <begin position="24"/>
        <end position="37"/>
    </location>
</feature>
<feature type="region of interest" description="Disordered" evidence="2">
    <location>
        <begin position="153"/>
        <end position="175"/>
    </location>
</feature>
<protein>
    <recommendedName>
        <fullName evidence="3">Phage tail tape measure protein domain-containing protein</fullName>
    </recommendedName>
</protein>
<geneLocation type="plasmid" evidence="4 5">
    <name>pDAETH-4</name>
</geneLocation>
<feature type="region of interest" description="Disordered" evidence="2">
    <location>
        <begin position="86"/>
        <end position="119"/>
    </location>
</feature>
<feature type="region of interest" description="Disordered" evidence="2">
    <location>
        <begin position="1116"/>
        <end position="1151"/>
    </location>
</feature>
<reference evidence="4" key="1">
    <citation type="submission" date="2022-07" db="EMBL/GenBank/DDBJ databases">
        <title>Complete Genome Sequence of the Radioresistant Bacterium Deinococcus aetherius ST0316, Isolated from the Air Dust collected in Lower Stratosphere above Japan.</title>
        <authorList>
            <person name="Satoh K."/>
            <person name="Hagiwara K."/>
            <person name="Katsumata K."/>
            <person name="Kubo A."/>
            <person name="Yokobori S."/>
            <person name="Yamagishi A."/>
            <person name="Oono Y."/>
            <person name="Narumi I."/>
        </authorList>
    </citation>
    <scope>NUCLEOTIDE SEQUENCE</scope>
    <source>
        <strain evidence="4">ST0316</strain>
        <plasmid evidence="4">pDAETH-4</plasmid>
    </source>
</reference>
<keyword evidence="1" id="KW-0175">Coiled coil</keyword>
<sequence length="2341" mass="247222">MLGNLSRPLKIQFEQGGRSNPIRDSLKETEQAASETQRRIDALFQRSGDSARASAESIRQGLREQAEEARRVSREQAAATREAAQVARQETQQQAQAARQALREQASEARRVSREQAAAAREVDRATRLAAQQQAQAVKQSLREQAAEATRVAREQATAAREAERNAKQQAQAEKALQQALQETIRSLDAEQRSIRNLWQAGRVLGPELVQAQRDIQERALVATAALDKQSDAYRRLTQVAAAAQRTQDQATGRVTPGGFSAGVVSGIQNSGLFNQLAANAGLANTAQNLGIVSQAFTGAKKSAVEFGGATNAAAITTGVMSAAGAGLALGLGAVATGFLSLGRVGLEQTKTLQGGLNTLQANGLRDLDGFQKQVRSLKEELGTVGKSLSVASLTATAADLVKANLSASDSLTVLAASSKLAAAENTNLNQTSAQLLMNVRQYGLGVEQAGRVADMFAKAGNLAAGTANDLSLGFGKVGGTGLQAGIAMNDLLGMLVELDLKGMSAADVGADALRTALSSLADPSEKAKGILKGLGVQIDDTSGKARPAGAIMADLGEKMRGMGITFNAATGQLEGNGEALRTVAGLMDTRAAAAVISLTGEWRKHGQVIQESAGYATEYADIMNQGVEPAQRRLNTALEDAGLALVKSFAGPLANLLDKVITPGIETLGKFVEKLEGVRSPGELKASLKITAEDSNTVAVLKLLTGAGVALSTGTDGKGGVAGMAAGAQKQIDDLVRAFNVAQLQGALVQAGVLERQFNPLKQLAQARAIGADVPKYQQLLADALNKNTQASQALLRGLQPQTGTGSPSMSTGVAGLWTANTIAALKDVFVNDPRVSSDCAIIASRILQTIGVSIKPSANAAQLERNAVAAGAQRVGVQGANTGDLVVYSSGNGRKYGATSGKHVAVVVGRDKKGNLLIIENPGSSNTQVVPIYDTQNAAVYRFKESPISASSPAGRYGTAGASAPSPVAPADPNAGLKKALDQGYHLINQYRAALRSGGEVWQTKAKAALDEFLKNNRAAVGGLKDDLASLSRLTSGRTTARSGYGQGYDRLKGQLGEAESLYKLSDDARGYVKSLDAIAVAAHRAADAEENKNGKTRKYYALLGLAGDATGKARSQRDALQRDEDQADREGERRAREAQGRRARVAEAARQGNITLAEQELDRLQQMRENDLRAVGKNAEARVAVERRYAGQIYAAQVAVAERRRKDALADAANGPAQERAQAETVAQNAYTATVTKAAADRDARLQQVEEESEERRKARQQQTQAVIQAGRQLDVQLAQAHLKKLEGLRDADLKKAGDNAAQRVAVEKRYAQGVRAAQESIAQAQYTVAERAALSGPAQNREDALRLAREERDAALRAAASTTRVDDAIEQQAVKVRSLRDSYHQLAESVREKVEAGTFDEQAQQDATRQFNELGRAAREAGLYHDQYAEGARKSTWEAIQGGRAAQEYQGHLRDLDGQLEASEAAQTGAAQRAADLASSLDDLGDRAGALATLNAALDAVMEAAGRGENVGQAVSFLTGEIDGLSASLDRGALERAQNFLANVRAEQDTRADEVATTAEQAQGSRDQADAGRVAGLAKAGVFGLTNFLGGAANSFFGERFWTQLGEQGRERFRAELDMLTPADFAKLGETALRGLSDRIGDAPEWADLKAKVNAGITMALENGATDAGYQDLNMLLTQFEGLDAGASDYADTLRDGLLPELKRIRDTATDPALKDMADRAITRLEGEVDAARSLADALQEAKQAQLDRDKAAGRVSEAEYIDRRTGILASAEIARYARESQGLTGAAALAAQVQYQERLGAIYADGDRQRQDLTLRIQDETLAVQRQREVDELEDRHQRGLISETNYLQARQVQAEQAARDEFARRVRGLKEGSEEYRAAEKKLQADLTAIRQQGERDRASGLKAAQDELTAATREYAQAIGETERPYQTQIANLELLKQKYPELASGIDQLIGKYRELQAAADFGPLASSLGAAAGILGKNGPLNATISAGLSGLEAFFSAGGKAGGRGAILMGAAAFVGGLVDVFKTGDEDVDAVVGTLVSGLQATLMQLAQGNWVGALLTGVATLVGTVIDLFRGGRNSARKAAREIADATKDVKFFDVSKYAKVVSRGGFLGFLGFKKAELDEEAVSFAKTLGDAIYEAIQGGMLDGIKAGKTSFTALGLDLKKSLAQNILQGLIDGFLKGEVMKNIIQPFLDRFIAAKKTADPRDDVQAAADLQQAVVSGNAEMADFYNNVLVPTSKQLGVFGVDAETGTETGSSLGGNAATDLGLASAPTGVVAAPDWAAPLNAALPPFTRALVAVTPLLERLTDEGIGVNAVSSVVVRASSDLRAYATR</sequence>
<keyword evidence="4" id="KW-0614">Plasmid</keyword>
<feature type="coiled-coil region" evidence="1">
    <location>
        <begin position="1879"/>
        <end position="1928"/>
    </location>
</feature>
<feature type="domain" description="Phage tail tape measure protein" evidence="3">
    <location>
        <begin position="385"/>
        <end position="564"/>
    </location>
</feature>
<dbReference type="Proteomes" id="UP001064971">
    <property type="component" value="Plasmid pDAETH-4"/>
</dbReference>
<dbReference type="Gene3D" id="3.90.1720.10">
    <property type="entry name" value="endopeptidase domain like (from Nostoc punctiforme)"/>
    <property type="match status" value="1"/>
</dbReference>
<organism evidence="4 5">
    <name type="scientific">Deinococcus aetherius</name>
    <dbReference type="NCBI Taxonomy" id="200252"/>
    <lineage>
        <taxon>Bacteria</taxon>
        <taxon>Thermotogati</taxon>
        <taxon>Deinococcota</taxon>
        <taxon>Deinococci</taxon>
        <taxon>Deinococcales</taxon>
        <taxon>Deinococcaceae</taxon>
        <taxon>Deinococcus</taxon>
    </lineage>
</organism>
<feature type="region of interest" description="Disordered" evidence="2">
    <location>
        <begin position="952"/>
        <end position="977"/>
    </location>
</feature>
<proteinExistence type="predicted"/>
<feature type="region of interest" description="Disordered" evidence="2">
    <location>
        <begin position="1"/>
        <end position="37"/>
    </location>
</feature>
<dbReference type="PANTHER" id="PTHR45615:SF80">
    <property type="entry name" value="GRIP DOMAIN-CONTAINING PROTEIN"/>
    <property type="match status" value="1"/>
</dbReference>
<feature type="coiled-coil region" evidence="1">
    <location>
        <begin position="1726"/>
        <end position="1759"/>
    </location>
</feature>
<evidence type="ECO:0000259" key="3">
    <source>
        <dbReference type="Pfam" id="PF10145"/>
    </source>
</evidence>